<sequence>MRVRISADANFISVVVATVGAAGLTVGSVMSAAKAKAETAKSQGDVIFDKASSGAIRNRTSFMHDAKNELNDLFEYMRKFERETGVKLIIVAFVDDLDRCIGGDKILKMLEAVQLLLSIHAAPVITFLAIDPRIVVSSIEESFTEVMRNTHVTGWELDAAQTFDKILQFPVSLQQPPAHKIRNYVAHVVDPVVVKDAATDADGFYHWLAGLDFDSDKQIIVFPEDDKVYNRNGLLFEYARELHAMSGNAGIFSIDNPVFQEIRIQIDSKSRFQPDEIVVRGSLPLNGKAKIWADGH</sequence>
<dbReference type="Pfam" id="PF07693">
    <property type="entry name" value="KAP_NTPase"/>
    <property type="match status" value="1"/>
</dbReference>
<proteinExistence type="predicted"/>
<accession>A0A8J2SSC4</accession>
<evidence type="ECO:0000313" key="2">
    <source>
        <dbReference type="EMBL" id="CAH0372164.1"/>
    </source>
</evidence>
<dbReference type="Proteomes" id="UP000789595">
    <property type="component" value="Unassembled WGS sequence"/>
</dbReference>
<dbReference type="PANTHER" id="PTHR22674:SF6">
    <property type="entry name" value="NTPASE KAP FAMILY P-LOOP DOMAIN-CONTAINING PROTEIN 1"/>
    <property type="match status" value="1"/>
</dbReference>
<dbReference type="OrthoDB" id="6084525at2759"/>
<dbReference type="EMBL" id="CAKKNE010000003">
    <property type="protein sequence ID" value="CAH0372164.1"/>
    <property type="molecule type" value="Genomic_DNA"/>
</dbReference>
<dbReference type="InterPro" id="IPR011646">
    <property type="entry name" value="KAP_P-loop"/>
</dbReference>
<protein>
    <recommendedName>
        <fullName evidence="1">KAP NTPase domain-containing protein</fullName>
    </recommendedName>
</protein>
<evidence type="ECO:0000259" key="1">
    <source>
        <dbReference type="Pfam" id="PF07693"/>
    </source>
</evidence>
<gene>
    <name evidence="2" type="ORF">PECAL_3P21440</name>
</gene>
<reference evidence="2" key="1">
    <citation type="submission" date="2021-11" db="EMBL/GenBank/DDBJ databases">
        <authorList>
            <consortium name="Genoscope - CEA"/>
            <person name="William W."/>
        </authorList>
    </citation>
    <scope>NUCLEOTIDE SEQUENCE</scope>
</reference>
<feature type="domain" description="KAP NTPase" evidence="1">
    <location>
        <begin position="37"/>
        <end position="213"/>
    </location>
</feature>
<dbReference type="InterPro" id="IPR052754">
    <property type="entry name" value="NTPase_KAP_P-loop"/>
</dbReference>
<evidence type="ECO:0000313" key="3">
    <source>
        <dbReference type="Proteomes" id="UP000789595"/>
    </source>
</evidence>
<keyword evidence="3" id="KW-1185">Reference proteome</keyword>
<dbReference type="PANTHER" id="PTHR22674">
    <property type="entry name" value="NTPASE, KAP FAMILY P-LOOP DOMAIN-CONTAINING 1"/>
    <property type="match status" value="1"/>
</dbReference>
<name>A0A8J2SSC4_9STRA</name>
<dbReference type="AlphaFoldDB" id="A0A8J2SSC4"/>
<comment type="caution">
    <text evidence="2">The sequence shown here is derived from an EMBL/GenBank/DDBJ whole genome shotgun (WGS) entry which is preliminary data.</text>
</comment>
<organism evidence="2 3">
    <name type="scientific">Pelagomonas calceolata</name>
    <dbReference type="NCBI Taxonomy" id="35677"/>
    <lineage>
        <taxon>Eukaryota</taxon>
        <taxon>Sar</taxon>
        <taxon>Stramenopiles</taxon>
        <taxon>Ochrophyta</taxon>
        <taxon>Pelagophyceae</taxon>
        <taxon>Pelagomonadales</taxon>
        <taxon>Pelagomonadaceae</taxon>
        <taxon>Pelagomonas</taxon>
    </lineage>
</organism>